<dbReference type="PANTHER" id="PTHR31272:SF9">
    <property type="entry name" value="BLL1027 PROTEIN"/>
    <property type="match status" value="1"/>
</dbReference>
<protein>
    <recommendedName>
        <fullName evidence="7">Cytochrome C biogenesis protein transmembrane domain-containing protein</fullName>
    </recommendedName>
</protein>
<dbReference type="Proteomes" id="UP000177130">
    <property type="component" value="Unassembled WGS sequence"/>
</dbReference>
<organism evidence="8 9">
    <name type="scientific">Candidatus Taylorbacteria bacterium RIFCSPHIGHO2_02_FULL_43_32b</name>
    <dbReference type="NCBI Taxonomy" id="1802306"/>
    <lineage>
        <taxon>Bacteria</taxon>
        <taxon>Candidatus Tayloriibacteriota</taxon>
    </lineage>
</organism>
<comment type="similarity">
    <text evidence="2">Belongs to the DsbD family.</text>
</comment>
<dbReference type="InterPro" id="IPR003834">
    <property type="entry name" value="Cyt_c_assmbl_TM_dom"/>
</dbReference>
<evidence type="ECO:0000313" key="9">
    <source>
        <dbReference type="Proteomes" id="UP000177130"/>
    </source>
</evidence>
<evidence type="ECO:0000256" key="5">
    <source>
        <dbReference type="ARBA" id="ARBA00023136"/>
    </source>
</evidence>
<evidence type="ECO:0000256" key="6">
    <source>
        <dbReference type="SAM" id="Phobius"/>
    </source>
</evidence>
<feature type="transmembrane region" description="Helical" evidence="6">
    <location>
        <begin position="196"/>
        <end position="218"/>
    </location>
</feature>
<dbReference type="GO" id="GO:0016020">
    <property type="term" value="C:membrane"/>
    <property type="evidence" value="ECO:0007669"/>
    <property type="project" value="UniProtKB-SubCell"/>
</dbReference>
<dbReference type="AlphaFoldDB" id="A0A1G2MH36"/>
<keyword evidence="5 6" id="KW-0472">Membrane</keyword>
<feature type="transmembrane region" description="Helical" evidence="6">
    <location>
        <begin position="81"/>
        <end position="102"/>
    </location>
</feature>
<dbReference type="InterPro" id="IPR051790">
    <property type="entry name" value="Cytochrome_c-biogenesis_DsbD"/>
</dbReference>
<evidence type="ECO:0000313" key="8">
    <source>
        <dbReference type="EMBL" id="OHA23230.1"/>
    </source>
</evidence>
<feature type="transmembrane region" description="Helical" evidence="6">
    <location>
        <begin position="158"/>
        <end position="184"/>
    </location>
</feature>
<feature type="transmembrane region" description="Helical" evidence="6">
    <location>
        <begin position="239"/>
        <end position="256"/>
    </location>
</feature>
<dbReference type="GO" id="GO:0017004">
    <property type="term" value="P:cytochrome complex assembly"/>
    <property type="evidence" value="ECO:0007669"/>
    <property type="project" value="InterPro"/>
</dbReference>
<sequence>MKKYKSLIILAALILVLAGSFWLVKSGVSVTNVKDPAFIPLLVASSLVDSVNPCAFSVLIITVAFLASLGLPRKKVLGIGLTYVAGIFVVYLLIGLGLLQFLSKVSAPHIAGRVGAAILLFFGLSNALSYLFPNFPIEFKIPEFIKWPMAKLIKKGTLEATFLLGVLVALFEFPCTGGPYLLILGLLHDSRTYTSGLLYLLLYNLIFVMPLLVILLLVSDKTLLQKAEDWKKGAAGKGKFYSGLAMIFLAIMIFLVN</sequence>
<comment type="subcellular location">
    <subcellularLocation>
        <location evidence="1">Membrane</location>
        <topology evidence="1">Multi-pass membrane protein</topology>
    </subcellularLocation>
</comment>
<name>A0A1G2MH36_9BACT</name>
<evidence type="ECO:0000256" key="4">
    <source>
        <dbReference type="ARBA" id="ARBA00022989"/>
    </source>
</evidence>
<proteinExistence type="inferred from homology"/>
<feature type="transmembrane region" description="Helical" evidence="6">
    <location>
        <begin position="50"/>
        <end position="69"/>
    </location>
</feature>
<evidence type="ECO:0000256" key="1">
    <source>
        <dbReference type="ARBA" id="ARBA00004141"/>
    </source>
</evidence>
<keyword evidence="4 6" id="KW-1133">Transmembrane helix</keyword>
<reference evidence="8 9" key="1">
    <citation type="journal article" date="2016" name="Nat. Commun.">
        <title>Thousands of microbial genomes shed light on interconnected biogeochemical processes in an aquifer system.</title>
        <authorList>
            <person name="Anantharaman K."/>
            <person name="Brown C.T."/>
            <person name="Hug L.A."/>
            <person name="Sharon I."/>
            <person name="Castelle C.J."/>
            <person name="Probst A.J."/>
            <person name="Thomas B.C."/>
            <person name="Singh A."/>
            <person name="Wilkins M.J."/>
            <person name="Karaoz U."/>
            <person name="Brodie E.L."/>
            <person name="Williams K.H."/>
            <person name="Hubbard S.S."/>
            <person name="Banfield J.F."/>
        </authorList>
    </citation>
    <scope>NUCLEOTIDE SEQUENCE [LARGE SCALE GENOMIC DNA]</scope>
</reference>
<evidence type="ECO:0000256" key="3">
    <source>
        <dbReference type="ARBA" id="ARBA00022692"/>
    </source>
</evidence>
<comment type="caution">
    <text evidence="8">The sequence shown here is derived from an EMBL/GenBank/DDBJ whole genome shotgun (WGS) entry which is preliminary data.</text>
</comment>
<dbReference type="EMBL" id="MHRK01000040">
    <property type="protein sequence ID" value="OHA23230.1"/>
    <property type="molecule type" value="Genomic_DNA"/>
</dbReference>
<dbReference type="Pfam" id="PF02683">
    <property type="entry name" value="DsbD_TM"/>
    <property type="match status" value="1"/>
</dbReference>
<accession>A0A1G2MH36</accession>
<evidence type="ECO:0000259" key="7">
    <source>
        <dbReference type="Pfam" id="PF02683"/>
    </source>
</evidence>
<keyword evidence="3 6" id="KW-0812">Transmembrane</keyword>
<dbReference type="PANTHER" id="PTHR31272">
    <property type="entry name" value="CYTOCHROME C-TYPE BIOGENESIS PROTEIN HI_1454-RELATED"/>
    <property type="match status" value="1"/>
</dbReference>
<dbReference type="STRING" id="1802306.A3C72_01885"/>
<gene>
    <name evidence="8" type="ORF">A3C72_01885</name>
</gene>
<feature type="transmembrane region" description="Helical" evidence="6">
    <location>
        <begin position="114"/>
        <end position="137"/>
    </location>
</feature>
<evidence type="ECO:0000256" key="2">
    <source>
        <dbReference type="ARBA" id="ARBA00006143"/>
    </source>
</evidence>
<feature type="domain" description="Cytochrome C biogenesis protein transmembrane" evidence="7">
    <location>
        <begin position="43"/>
        <end position="253"/>
    </location>
</feature>